<feature type="region of interest" description="Disordered" evidence="1">
    <location>
        <begin position="1"/>
        <end position="30"/>
    </location>
</feature>
<evidence type="ECO:0000313" key="2">
    <source>
        <dbReference type="EMBL" id="GBP64375.1"/>
    </source>
</evidence>
<dbReference type="STRING" id="151549.A0A4C1XQ96"/>
<keyword evidence="3" id="KW-1185">Reference proteome</keyword>
<dbReference type="AlphaFoldDB" id="A0A4C1XQ96"/>
<dbReference type="EMBL" id="BGZK01000896">
    <property type="protein sequence ID" value="GBP64375.1"/>
    <property type="molecule type" value="Genomic_DNA"/>
</dbReference>
<protein>
    <recommendedName>
        <fullName evidence="4">Nuclease HARBI1</fullName>
    </recommendedName>
</protein>
<proteinExistence type="predicted"/>
<evidence type="ECO:0000313" key="3">
    <source>
        <dbReference type="Proteomes" id="UP000299102"/>
    </source>
</evidence>
<reference evidence="2 3" key="1">
    <citation type="journal article" date="2019" name="Commun. Biol.">
        <title>The bagworm genome reveals a unique fibroin gene that provides high tensile strength.</title>
        <authorList>
            <person name="Kono N."/>
            <person name="Nakamura H."/>
            <person name="Ohtoshi R."/>
            <person name="Tomita M."/>
            <person name="Numata K."/>
            <person name="Arakawa K."/>
        </authorList>
    </citation>
    <scope>NUCLEOTIDE SEQUENCE [LARGE SCALE GENOMIC DNA]</scope>
</reference>
<dbReference type="OrthoDB" id="2668416at2759"/>
<feature type="compositionally biased region" description="Basic and acidic residues" evidence="1">
    <location>
        <begin position="7"/>
        <end position="30"/>
    </location>
</feature>
<organism evidence="2 3">
    <name type="scientific">Eumeta variegata</name>
    <name type="common">Bagworm moth</name>
    <name type="synonym">Eumeta japonica</name>
    <dbReference type="NCBI Taxonomy" id="151549"/>
    <lineage>
        <taxon>Eukaryota</taxon>
        <taxon>Metazoa</taxon>
        <taxon>Ecdysozoa</taxon>
        <taxon>Arthropoda</taxon>
        <taxon>Hexapoda</taxon>
        <taxon>Insecta</taxon>
        <taxon>Pterygota</taxon>
        <taxon>Neoptera</taxon>
        <taxon>Endopterygota</taxon>
        <taxon>Lepidoptera</taxon>
        <taxon>Glossata</taxon>
        <taxon>Ditrysia</taxon>
        <taxon>Tineoidea</taxon>
        <taxon>Psychidae</taxon>
        <taxon>Oiketicinae</taxon>
        <taxon>Eumeta</taxon>
    </lineage>
</organism>
<gene>
    <name evidence="2" type="ORF">EVAR_43152_1</name>
</gene>
<evidence type="ECO:0008006" key="4">
    <source>
        <dbReference type="Google" id="ProtNLM"/>
    </source>
</evidence>
<dbReference type="Proteomes" id="UP000299102">
    <property type="component" value="Unassembled WGS sequence"/>
</dbReference>
<name>A0A4C1XQ96_EUMVA</name>
<accession>A0A4C1XQ96</accession>
<evidence type="ECO:0000256" key="1">
    <source>
        <dbReference type="SAM" id="MobiDB-lite"/>
    </source>
</evidence>
<comment type="caution">
    <text evidence="2">The sequence shown here is derived from an EMBL/GenBank/DDBJ whole genome shotgun (WGS) entry which is preliminary data.</text>
</comment>
<sequence length="237" mass="26688">MAKSRRRWEVVQDEASKTREGESRYGVRESAGEKEKGIELGNTIKVEMMSVASFDFLYDCVENGLKPSEDAIRYCISPKEKLIVTLRYLASGSLLAELQYGYKIGKSTLSAIIQQVCQVLWRNLRAMVMNPPTTDMWIQISKEFANKAYFTNCIGALDGKHRLHQQQPAAGCEATSTVTEFISEYKKAFTFFEVNHDTHSTTDIVVSGINHLSTSGGPLTPILNISRFNVLYEAWIK</sequence>